<name>A0ABQ4D3B4_9ACTN</name>
<evidence type="ECO:0000256" key="1">
    <source>
        <dbReference type="SAM" id="MobiDB-lite"/>
    </source>
</evidence>
<accession>A0ABQ4D3B4</accession>
<keyword evidence="3" id="KW-0489">Methyltransferase</keyword>
<dbReference type="EMBL" id="BONE01000112">
    <property type="protein sequence ID" value="GIF77994.1"/>
    <property type="molecule type" value="Genomic_DNA"/>
</dbReference>
<sequence length="248" mass="26206">MSESLPFDRVADSYDQTRGGERRGRELAAAVAPHLLPGRVLEIGVGTGLVADALARHHDRPVVGVDLSPAMLAHARERLGGAVAAGDARGLPVRDAAVDNAFFVGALHVIVDLTAAFAEAARVVRPGGRVIALSAGHDRDRHDAFAPLLAGLPGRDRVDTPEAVRAAATGAGLRTLESQEGTVSAAAESPNQIAETIENKAWSYLWNVDGAVWASTVLPIVENLRALPDPDEPRDRRISYQLSVFAKS</sequence>
<feature type="region of interest" description="Disordered" evidence="1">
    <location>
        <begin position="1"/>
        <end position="23"/>
    </location>
</feature>
<dbReference type="Proteomes" id="UP000604117">
    <property type="component" value="Unassembled WGS sequence"/>
</dbReference>
<dbReference type="InterPro" id="IPR013216">
    <property type="entry name" value="Methyltransf_11"/>
</dbReference>
<reference evidence="3 4" key="1">
    <citation type="submission" date="2021-01" db="EMBL/GenBank/DDBJ databases">
        <title>Whole genome shotgun sequence of Asanoa siamensis NBRC 107932.</title>
        <authorList>
            <person name="Komaki H."/>
            <person name="Tamura T."/>
        </authorList>
    </citation>
    <scope>NUCLEOTIDE SEQUENCE [LARGE SCALE GENOMIC DNA]</scope>
    <source>
        <strain evidence="3 4">NBRC 107932</strain>
    </source>
</reference>
<dbReference type="GO" id="GO:0008168">
    <property type="term" value="F:methyltransferase activity"/>
    <property type="evidence" value="ECO:0007669"/>
    <property type="project" value="UniProtKB-KW"/>
</dbReference>
<protein>
    <submittedName>
        <fullName evidence="3">Methyltransferase</fullName>
    </submittedName>
</protein>
<dbReference type="RefSeq" id="WP_203718837.1">
    <property type="nucleotide sequence ID" value="NZ_BONE01000112.1"/>
</dbReference>
<dbReference type="GO" id="GO:0032259">
    <property type="term" value="P:methylation"/>
    <property type="evidence" value="ECO:0007669"/>
    <property type="project" value="UniProtKB-KW"/>
</dbReference>
<proteinExistence type="predicted"/>
<dbReference type="CDD" id="cd02440">
    <property type="entry name" value="AdoMet_MTases"/>
    <property type="match status" value="1"/>
</dbReference>
<feature type="domain" description="Methyltransferase type 11" evidence="2">
    <location>
        <begin position="41"/>
        <end position="131"/>
    </location>
</feature>
<organism evidence="3 4">
    <name type="scientific">Asanoa siamensis</name>
    <dbReference type="NCBI Taxonomy" id="926357"/>
    <lineage>
        <taxon>Bacteria</taxon>
        <taxon>Bacillati</taxon>
        <taxon>Actinomycetota</taxon>
        <taxon>Actinomycetes</taxon>
        <taxon>Micromonosporales</taxon>
        <taxon>Micromonosporaceae</taxon>
        <taxon>Asanoa</taxon>
    </lineage>
</organism>
<dbReference type="Pfam" id="PF08241">
    <property type="entry name" value="Methyltransf_11"/>
    <property type="match status" value="1"/>
</dbReference>
<comment type="caution">
    <text evidence="3">The sequence shown here is derived from an EMBL/GenBank/DDBJ whole genome shotgun (WGS) entry which is preliminary data.</text>
</comment>
<gene>
    <name evidence="3" type="ORF">Asi02nite_75120</name>
</gene>
<evidence type="ECO:0000259" key="2">
    <source>
        <dbReference type="Pfam" id="PF08241"/>
    </source>
</evidence>
<evidence type="ECO:0000313" key="4">
    <source>
        <dbReference type="Proteomes" id="UP000604117"/>
    </source>
</evidence>
<keyword evidence="3" id="KW-0808">Transferase</keyword>
<dbReference type="Gene3D" id="3.40.50.150">
    <property type="entry name" value="Vaccinia Virus protein VP39"/>
    <property type="match status" value="1"/>
</dbReference>
<dbReference type="PANTHER" id="PTHR42912">
    <property type="entry name" value="METHYLTRANSFERASE"/>
    <property type="match status" value="1"/>
</dbReference>
<evidence type="ECO:0000313" key="3">
    <source>
        <dbReference type="EMBL" id="GIF77994.1"/>
    </source>
</evidence>
<dbReference type="SUPFAM" id="SSF53335">
    <property type="entry name" value="S-adenosyl-L-methionine-dependent methyltransferases"/>
    <property type="match status" value="1"/>
</dbReference>
<dbReference type="InterPro" id="IPR050508">
    <property type="entry name" value="Methyltransf_Superfamily"/>
</dbReference>
<keyword evidence="4" id="KW-1185">Reference proteome</keyword>
<dbReference type="InterPro" id="IPR029063">
    <property type="entry name" value="SAM-dependent_MTases_sf"/>
</dbReference>